<protein>
    <submittedName>
        <fullName evidence="2">Uncharacterized protein</fullName>
    </submittedName>
</protein>
<dbReference type="AlphaFoldDB" id="A0AAE0G1K7"/>
<dbReference type="Proteomes" id="UP001190700">
    <property type="component" value="Unassembled WGS sequence"/>
</dbReference>
<comment type="caution">
    <text evidence="2">The sequence shown here is derived from an EMBL/GenBank/DDBJ whole genome shotgun (WGS) entry which is preliminary data.</text>
</comment>
<evidence type="ECO:0000256" key="1">
    <source>
        <dbReference type="SAM" id="MobiDB-lite"/>
    </source>
</evidence>
<sequence length="100" mass="10413">MYLAPDQTFTALTGDQRRVQEVEELSRPLLGMSKRRLPCGHPGPPLVVEISARNGVTACAAAERTRTPLDASGPTVAVATRGAPLEAAAPAPAPEPGSRD</sequence>
<proteinExistence type="predicted"/>
<accession>A0AAE0G1K7</accession>
<organism evidence="2 3">
    <name type="scientific">Cymbomonas tetramitiformis</name>
    <dbReference type="NCBI Taxonomy" id="36881"/>
    <lineage>
        <taxon>Eukaryota</taxon>
        <taxon>Viridiplantae</taxon>
        <taxon>Chlorophyta</taxon>
        <taxon>Pyramimonadophyceae</taxon>
        <taxon>Pyramimonadales</taxon>
        <taxon>Pyramimonadaceae</taxon>
        <taxon>Cymbomonas</taxon>
    </lineage>
</organism>
<name>A0AAE0G1K7_9CHLO</name>
<evidence type="ECO:0000313" key="2">
    <source>
        <dbReference type="EMBL" id="KAK3269845.1"/>
    </source>
</evidence>
<keyword evidence="3" id="KW-1185">Reference proteome</keyword>
<reference evidence="2 3" key="1">
    <citation type="journal article" date="2015" name="Genome Biol. Evol.">
        <title>Comparative Genomics of a Bacterivorous Green Alga Reveals Evolutionary Causalities and Consequences of Phago-Mixotrophic Mode of Nutrition.</title>
        <authorList>
            <person name="Burns J.A."/>
            <person name="Paasch A."/>
            <person name="Narechania A."/>
            <person name="Kim E."/>
        </authorList>
    </citation>
    <scope>NUCLEOTIDE SEQUENCE [LARGE SCALE GENOMIC DNA]</scope>
    <source>
        <strain evidence="2 3">PLY_AMNH</strain>
    </source>
</reference>
<feature type="compositionally biased region" description="Pro residues" evidence="1">
    <location>
        <begin position="91"/>
        <end position="100"/>
    </location>
</feature>
<dbReference type="EMBL" id="LGRX02010715">
    <property type="protein sequence ID" value="KAK3269845.1"/>
    <property type="molecule type" value="Genomic_DNA"/>
</dbReference>
<feature type="region of interest" description="Disordered" evidence="1">
    <location>
        <begin position="80"/>
        <end position="100"/>
    </location>
</feature>
<evidence type="ECO:0000313" key="3">
    <source>
        <dbReference type="Proteomes" id="UP001190700"/>
    </source>
</evidence>
<gene>
    <name evidence="2" type="ORF">CYMTET_21742</name>
</gene>